<evidence type="ECO:0000313" key="4">
    <source>
        <dbReference type="Proteomes" id="UP001201163"/>
    </source>
</evidence>
<dbReference type="EMBL" id="JAKELL010000013">
    <property type="protein sequence ID" value="KAH8994987.1"/>
    <property type="molecule type" value="Genomic_DNA"/>
</dbReference>
<evidence type="ECO:0000313" key="3">
    <source>
        <dbReference type="EMBL" id="KAH8994987.1"/>
    </source>
</evidence>
<dbReference type="PANTHER" id="PTHR46546">
    <property type="entry name" value="SHEWANELLA-LIKE PROTEIN PHOSPHATASE 1"/>
    <property type="match status" value="1"/>
</dbReference>
<dbReference type="InterPro" id="IPR029052">
    <property type="entry name" value="Metallo-depent_PP-like"/>
</dbReference>
<feature type="signal peptide" evidence="1">
    <location>
        <begin position="1"/>
        <end position="25"/>
    </location>
</feature>
<evidence type="ECO:0000256" key="1">
    <source>
        <dbReference type="SAM" id="SignalP"/>
    </source>
</evidence>
<keyword evidence="1" id="KW-0732">Signal</keyword>
<protein>
    <submittedName>
        <fullName evidence="3">Metallo-dependent phosphatase-like protein</fullName>
    </submittedName>
</protein>
<dbReference type="SUPFAM" id="SSF56300">
    <property type="entry name" value="Metallo-dependent phosphatases"/>
    <property type="match status" value="1"/>
</dbReference>
<sequence>MPIRPSLRHSPQLIGLSALVYLALSFRGAQKSNSQQYVPPLGSKSDDRIERSTRIIAVGDLHGDIGNAQKVLEMARVVDSDGNWSGEVDVFVQTGDIIDRGDDTIVLFDWMEDLRSQAQGAGGRVLSHLGNHEWMNTIGDWRYVHASEIKTFGGVAARQDMLSTGRIGRAWAANYTTTSRLPLHPSLGDPNDDFPPSADSAAVRLPAPLSHAAYSFVHGGLASSYPGLSPFPSAINDLGRSLLHKLQHRVQPPPHPPHAYPHLPPSTTREEHALLEADGPLWYRGWALDDEAKVCRAVDPVLEKTGTRRMIMGHTPNFEKIVSRCNGKIIIIDTGISHAYGGALSALSVEYTLKLVSSSEKRWREREVVKALYVDHSVTLVDEERDVFGDM</sequence>
<dbReference type="GO" id="GO:0016787">
    <property type="term" value="F:hydrolase activity"/>
    <property type="evidence" value="ECO:0007669"/>
    <property type="project" value="InterPro"/>
</dbReference>
<dbReference type="AlphaFoldDB" id="A0AAD4LKC6"/>
<feature type="domain" description="Calcineurin-like phosphoesterase" evidence="2">
    <location>
        <begin position="54"/>
        <end position="316"/>
    </location>
</feature>
<dbReference type="PANTHER" id="PTHR46546:SF4">
    <property type="entry name" value="SHEWANELLA-LIKE PROTEIN PHOSPHATASE 1"/>
    <property type="match status" value="1"/>
</dbReference>
<reference evidence="3" key="1">
    <citation type="submission" date="2022-01" db="EMBL/GenBank/DDBJ databases">
        <title>Comparative genomics reveals a dynamic genome evolution in the ectomycorrhizal milk-cap (Lactarius) mushrooms.</title>
        <authorList>
            <consortium name="DOE Joint Genome Institute"/>
            <person name="Lebreton A."/>
            <person name="Tang N."/>
            <person name="Kuo A."/>
            <person name="LaButti K."/>
            <person name="Drula E."/>
            <person name="Barry K."/>
            <person name="Clum A."/>
            <person name="Lipzen A."/>
            <person name="Mousain D."/>
            <person name="Ng V."/>
            <person name="Wang R."/>
            <person name="Wang X."/>
            <person name="Dai Y."/>
            <person name="Henrissat B."/>
            <person name="Grigoriev I.V."/>
            <person name="Guerin-Laguette A."/>
            <person name="Yu F."/>
            <person name="Martin F.M."/>
        </authorList>
    </citation>
    <scope>NUCLEOTIDE SEQUENCE</scope>
    <source>
        <strain evidence="3">QP</strain>
    </source>
</reference>
<comment type="caution">
    <text evidence="3">The sequence shown here is derived from an EMBL/GenBank/DDBJ whole genome shotgun (WGS) entry which is preliminary data.</text>
</comment>
<gene>
    <name evidence="3" type="ORF">EDB92DRAFT_1848606</name>
</gene>
<organism evidence="3 4">
    <name type="scientific">Lactarius akahatsu</name>
    <dbReference type="NCBI Taxonomy" id="416441"/>
    <lineage>
        <taxon>Eukaryota</taxon>
        <taxon>Fungi</taxon>
        <taxon>Dikarya</taxon>
        <taxon>Basidiomycota</taxon>
        <taxon>Agaricomycotina</taxon>
        <taxon>Agaricomycetes</taxon>
        <taxon>Russulales</taxon>
        <taxon>Russulaceae</taxon>
        <taxon>Lactarius</taxon>
    </lineage>
</organism>
<accession>A0AAD4LKC6</accession>
<evidence type="ECO:0000259" key="2">
    <source>
        <dbReference type="Pfam" id="PF00149"/>
    </source>
</evidence>
<keyword evidence="4" id="KW-1185">Reference proteome</keyword>
<name>A0AAD4LKC6_9AGAM</name>
<dbReference type="Proteomes" id="UP001201163">
    <property type="component" value="Unassembled WGS sequence"/>
</dbReference>
<feature type="chain" id="PRO_5042034454" evidence="1">
    <location>
        <begin position="26"/>
        <end position="391"/>
    </location>
</feature>
<dbReference type="InterPro" id="IPR004843">
    <property type="entry name" value="Calcineurin-like_PHP"/>
</dbReference>
<dbReference type="Gene3D" id="3.60.21.10">
    <property type="match status" value="1"/>
</dbReference>
<proteinExistence type="predicted"/>
<dbReference type="Pfam" id="PF00149">
    <property type="entry name" value="Metallophos"/>
    <property type="match status" value="1"/>
</dbReference>